<comment type="caution">
    <text evidence="2">The sequence shown here is derived from an EMBL/GenBank/DDBJ whole genome shotgun (WGS) entry which is preliminary data.</text>
</comment>
<organism evidence="2 3">
    <name type="scientific">Rhodopirellula maiorica SM1</name>
    <dbReference type="NCBI Taxonomy" id="1265738"/>
    <lineage>
        <taxon>Bacteria</taxon>
        <taxon>Pseudomonadati</taxon>
        <taxon>Planctomycetota</taxon>
        <taxon>Planctomycetia</taxon>
        <taxon>Pirellulales</taxon>
        <taxon>Pirellulaceae</taxon>
        <taxon>Novipirellula</taxon>
    </lineage>
</organism>
<dbReference type="PANTHER" id="PTHR34322:SF2">
    <property type="entry name" value="TRANSPOSASE IS200-LIKE DOMAIN-CONTAINING PROTEIN"/>
    <property type="match status" value="1"/>
</dbReference>
<reference evidence="2 3" key="1">
    <citation type="journal article" date="2013" name="Mar. Genomics">
        <title>Expression of sulfatases in Rhodopirellula baltica and the diversity of sulfatases in the genus Rhodopirellula.</title>
        <authorList>
            <person name="Wegner C.E."/>
            <person name="Richter-Heitmann T."/>
            <person name="Klindworth A."/>
            <person name="Klockow C."/>
            <person name="Richter M."/>
            <person name="Achstetter T."/>
            <person name="Glockner F.O."/>
            <person name="Harder J."/>
        </authorList>
    </citation>
    <scope>NUCLEOTIDE SEQUENCE [LARGE SCALE GENOMIC DNA]</scope>
    <source>
        <strain evidence="2 3">SM1</strain>
    </source>
</reference>
<evidence type="ECO:0000256" key="1">
    <source>
        <dbReference type="SAM" id="MobiDB-lite"/>
    </source>
</evidence>
<gene>
    <name evidence="2" type="ORF">RMSM_02137</name>
</gene>
<evidence type="ECO:0008006" key="4">
    <source>
        <dbReference type="Google" id="ProtNLM"/>
    </source>
</evidence>
<protein>
    <recommendedName>
        <fullName evidence="4">Transposase</fullName>
    </recommendedName>
</protein>
<keyword evidence="3" id="KW-1185">Reference proteome</keyword>
<name>M5RNQ1_9BACT</name>
<proteinExistence type="predicted"/>
<dbReference type="Proteomes" id="UP000011991">
    <property type="component" value="Unassembled WGS sequence"/>
</dbReference>
<accession>M5RNQ1</accession>
<dbReference type="PATRIC" id="fig|1265738.3.peg.2143"/>
<dbReference type="PANTHER" id="PTHR34322">
    <property type="entry name" value="TRANSPOSASE, Y1_TNP DOMAIN-CONTAINING"/>
    <property type="match status" value="1"/>
</dbReference>
<dbReference type="EMBL" id="ANOG01000301">
    <property type="protein sequence ID" value="EMI20925.1"/>
    <property type="molecule type" value="Genomic_DNA"/>
</dbReference>
<feature type="compositionally biased region" description="Basic and acidic residues" evidence="1">
    <location>
        <begin position="15"/>
        <end position="28"/>
    </location>
</feature>
<feature type="region of interest" description="Disordered" evidence="1">
    <location>
        <begin position="1"/>
        <end position="28"/>
    </location>
</feature>
<feature type="compositionally biased region" description="Polar residues" evidence="1">
    <location>
        <begin position="1"/>
        <end position="14"/>
    </location>
</feature>
<evidence type="ECO:0000313" key="3">
    <source>
        <dbReference type="Proteomes" id="UP000011991"/>
    </source>
</evidence>
<evidence type="ECO:0000313" key="2">
    <source>
        <dbReference type="EMBL" id="EMI20925.1"/>
    </source>
</evidence>
<sequence length="158" mass="17986">MAETLEQSNHTSVQRRIESITADRDEGVPVEKRRDNFLSPVAIDERSGEIGPCVSQTGKRCSDKGFLPMSLEDYLETLDWTARQIAPGKRGKTPADLPPVLKRLGLDTKTWCELVSDFGRLFCTVAGRPECVDPLRSHRTHRRYHLRRRARELLTQAD</sequence>
<dbReference type="AlphaFoldDB" id="M5RNQ1"/>